<dbReference type="Gene3D" id="3.90.1170.40">
    <property type="entry name" value="Molybdopterin biosynthesis MoaE subunit"/>
    <property type="match status" value="1"/>
</dbReference>
<name>A0ABN6VVJ3_9BACT</name>
<dbReference type="Proteomes" id="UP001317705">
    <property type="component" value="Chromosome"/>
</dbReference>
<dbReference type="InterPro" id="IPR036563">
    <property type="entry name" value="MoaE_sf"/>
</dbReference>
<protein>
    <recommendedName>
        <fullName evidence="4">Molybdopterin synthase catalytic subunit</fullName>
        <ecNumber evidence="3">2.8.1.12</ecNumber>
    </recommendedName>
    <alternativeName>
        <fullName evidence="8">MPT synthase subunit 2</fullName>
    </alternativeName>
    <alternativeName>
        <fullName evidence="6">Molybdenum cofactor biosynthesis protein E</fullName>
    </alternativeName>
    <alternativeName>
        <fullName evidence="7">Molybdopterin-converting factor large subunit</fullName>
    </alternativeName>
    <alternativeName>
        <fullName evidence="9">Molybdopterin-converting factor subunit 2</fullName>
    </alternativeName>
</protein>
<dbReference type="EC" id="2.8.1.12" evidence="3"/>
<dbReference type="Pfam" id="PF02391">
    <property type="entry name" value="MoaE"/>
    <property type="match status" value="1"/>
</dbReference>
<sequence>MVHVTSNPINPSELYDAIGKHRSGSVVFHYAVVKEATDGDRPTTCIDYRSTGDTKGELTQIAAGLREQWLLEDVLLIRRTGRLYVGDIISLVAASSPNSADAFTACQEGIARLKKMTTIAKDEQRG</sequence>
<keyword evidence="12" id="KW-1185">Reference proteome</keyword>
<comment type="catalytic activity">
    <reaction evidence="10">
        <text>2 [molybdopterin-synthase sulfur-carrier protein]-C-terminal-Gly-aminoethanethioate + cyclic pyranopterin phosphate + H2O = molybdopterin + 2 [molybdopterin-synthase sulfur-carrier protein]-C-terminal Gly-Gly + 2 H(+)</text>
        <dbReference type="Rhea" id="RHEA:26333"/>
        <dbReference type="Rhea" id="RHEA-COMP:12202"/>
        <dbReference type="Rhea" id="RHEA-COMP:19907"/>
        <dbReference type="ChEBI" id="CHEBI:15377"/>
        <dbReference type="ChEBI" id="CHEBI:15378"/>
        <dbReference type="ChEBI" id="CHEBI:58698"/>
        <dbReference type="ChEBI" id="CHEBI:59648"/>
        <dbReference type="ChEBI" id="CHEBI:90778"/>
        <dbReference type="ChEBI" id="CHEBI:232372"/>
        <dbReference type="EC" id="2.8.1.12"/>
    </reaction>
</comment>
<evidence type="ECO:0000313" key="12">
    <source>
        <dbReference type="Proteomes" id="UP001317705"/>
    </source>
</evidence>
<evidence type="ECO:0000256" key="4">
    <source>
        <dbReference type="ARBA" id="ARBA00013858"/>
    </source>
</evidence>
<dbReference type="RefSeq" id="WP_282002347.1">
    <property type="nucleotide sequence ID" value="NZ_AP027151.1"/>
</dbReference>
<comment type="pathway">
    <text evidence="1">Cofactor biosynthesis; molybdopterin biosynthesis.</text>
</comment>
<evidence type="ECO:0000256" key="2">
    <source>
        <dbReference type="ARBA" id="ARBA00005426"/>
    </source>
</evidence>
<organism evidence="11 12">
    <name type="scientific">Geotalea uraniireducens</name>
    <dbReference type="NCBI Taxonomy" id="351604"/>
    <lineage>
        <taxon>Bacteria</taxon>
        <taxon>Pseudomonadati</taxon>
        <taxon>Thermodesulfobacteriota</taxon>
        <taxon>Desulfuromonadia</taxon>
        <taxon>Geobacterales</taxon>
        <taxon>Geobacteraceae</taxon>
        <taxon>Geotalea</taxon>
    </lineage>
</organism>
<evidence type="ECO:0000256" key="3">
    <source>
        <dbReference type="ARBA" id="ARBA00011950"/>
    </source>
</evidence>
<comment type="similarity">
    <text evidence="2">Belongs to the MoaE family.</text>
</comment>
<evidence type="ECO:0000256" key="8">
    <source>
        <dbReference type="ARBA" id="ARBA00030781"/>
    </source>
</evidence>
<evidence type="ECO:0000313" key="11">
    <source>
        <dbReference type="EMBL" id="BDV42105.1"/>
    </source>
</evidence>
<evidence type="ECO:0000256" key="5">
    <source>
        <dbReference type="ARBA" id="ARBA00026066"/>
    </source>
</evidence>
<dbReference type="SUPFAM" id="SSF54690">
    <property type="entry name" value="Molybdopterin synthase subunit MoaE"/>
    <property type="match status" value="1"/>
</dbReference>
<proteinExistence type="inferred from homology"/>
<gene>
    <name evidence="11" type="primary">moaE</name>
    <name evidence="11" type="ORF">GURASL_10280</name>
</gene>
<dbReference type="InterPro" id="IPR003448">
    <property type="entry name" value="Mopterin_biosynth_MoaE"/>
</dbReference>
<reference evidence="11 12" key="1">
    <citation type="submission" date="2022-12" db="EMBL/GenBank/DDBJ databases">
        <title>Polyphasic characterization of Geotalea uranireducens NIT-SL11 newly isolated from a complex of sewage sludge and microbially reduced graphene oxide.</title>
        <authorList>
            <person name="Xie L."/>
            <person name="Yoshida N."/>
            <person name="Meng L."/>
        </authorList>
    </citation>
    <scope>NUCLEOTIDE SEQUENCE [LARGE SCALE GENOMIC DNA]</scope>
    <source>
        <strain evidence="11 12">NIT-SL11</strain>
    </source>
</reference>
<evidence type="ECO:0000256" key="6">
    <source>
        <dbReference type="ARBA" id="ARBA00029745"/>
    </source>
</evidence>
<accession>A0ABN6VVJ3</accession>
<evidence type="ECO:0000256" key="10">
    <source>
        <dbReference type="ARBA" id="ARBA00049878"/>
    </source>
</evidence>
<evidence type="ECO:0000256" key="9">
    <source>
        <dbReference type="ARBA" id="ARBA00032474"/>
    </source>
</evidence>
<comment type="subunit">
    <text evidence="5">Heterotetramer of 2 MoaD subunits and 2 MoaE subunits. Also stable as homodimer. The enzyme changes between these two forms during catalysis.</text>
</comment>
<evidence type="ECO:0000256" key="1">
    <source>
        <dbReference type="ARBA" id="ARBA00005046"/>
    </source>
</evidence>
<evidence type="ECO:0000256" key="7">
    <source>
        <dbReference type="ARBA" id="ARBA00030407"/>
    </source>
</evidence>
<dbReference type="EMBL" id="AP027151">
    <property type="protein sequence ID" value="BDV42105.1"/>
    <property type="molecule type" value="Genomic_DNA"/>
</dbReference>